<sequence>MEREMSDFLGEAARQAIAHPNNSPRALLAWLFPDADLSGLNAHGVGVIRSPLRADDEHPSLSCGRARDGMALLRDHGGAQDSFNAISLVAQVLGIPNGQAVQLLIERAGVIEQLTAPLPLRQNALRRAPRSSPGVTLRAAQSKRSGEERRDALTALDGWEIVEIEEDSPQREMLLQRGLLLAVHLQLLSAYRFTGRARTPGGEPRRIALPRKVQADAIGFVVSDPHGEAAGVKFRNPGAKEELKRQGLDRYHIPGGQGLHAWCSPTLLSPDVTHEVWVEGELNGIAIATAVHVAGLEHIAVQGLAGTSGKPWVLHDLSSRNVFIYTDPDKAGEKARQRWEGVAHDLGATVYRLPPLQTGQPEYDAAAFLESQVTPDQPLDPSGALALAEWLTRQVDEGTSQAVVEASSHEAVRQEPSDLSWGEGLRCGSYAIADGCIVQFKAVEGQETARLLMGFTARIMEEVLRDDGSDHPTRSYLIKGWSRTGQPFAPIHVPVEQFPAMTWIHQWGLDAFMAPGGHVKDHARAAIQLLSQAVGARRSTTYLHTGWLVVEPHGPVYLTADACIGAGGAVDSLDVHLEAKLAFFALPAPPEGEELRAAVRASLDLLTLGPLHVTVPMLGLTYRAPLGPVNFTLWLNGTTGWAKSALAAIYQTHFGPEWHSGNFPGSWSSTANALTTVAYSAKDVLFVIDDFKPEGSADIAKTAQAQASSILSAVGNQAGRSRLSADGVTVRTGPYPRGSVLSTAESTPRKLSDVARTVTVDLTGSLLSKENRPDASEAFDAAARKGAQGVYARATSGFVRWIAQHYAELTGEALRRRVRATSRGFAAPHNRTPDNLAELAEGWRAFLSFARSIDAVKAYEADRLWRQVHRALRNLAATQAQHLEATDPTVRFLELLGMAFRTQKAYVEDGHHGGAPAEDAETLGWERYSSEHGDTVTPGRHAEKVGYWMRIDNQPFLCLEPEAVYRVVNKIADGSGHALPSPKALWSSLKAALSPKGAIICEKDRALHYRQVYNAPDRVRLLHVKWPLPDLERDERDAGEETGVETTETFVPFCFSSNGTK</sequence>
<evidence type="ECO:0008006" key="4">
    <source>
        <dbReference type="Google" id="ProtNLM"/>
    </source>
</evidence>
<feature type="region of interest" description="Disordered" evidence="1">
    <location>
        <begin position="127"/>
        <end position="149"/>
    </location>
</feature>
<dbReference type="EMBL" id="BMQM01000016">
    <property type="protein sequence ID" value="GGR61554.1"/>
    <property type="molecule type" value="Genomic_DNA"/>
</dbReference>
<name>A0ABQ2RUP0_9DEIO</name>
<organism evidence="2 3">
    <name type="scientific">Deinococcus seoulensis</name>
    <dbReference type="NCBI Taxonomy" id="1837379"/>
    <lineage>
        <taxon>Bacteria</taxon>
        <taxon>Thermotogati</taxon>
        <taxon>Deinococcota</taxon>
        <taxon>Deinococci</taxon>
        <taxon>Deinococcales</taxon>
        <taxon>Deinococcaceae</taxon>
        <taxon>Deinococcus</taxon>
    </lineage>
</organism>
<gene>
    <name evidence="2" type="ORF">GCM10008959_24290</name>
</gene>
<proteinExistence type="predicted"/>
<keyword evidence="3" id="KW-1185">Reference proteome</keyword>
<evidence type="ECO:0000256" key="1">
    <source>
        <dbReference type="SAM" id="MobiDB-lite"/>
    </source>
</evidence>
<protein>
    <recommendedName>
        <fullName evidence="4">DUF927 domain-containing protein</fullName>
    </recommendedName>
</protein>
<evidence type="ECO:0000313" key="3">
    <source>
        <dbReference type="Proteomes" id="UP000634308"/>
    </source>
</evidence>
<dbReference type="Proteomes" id="UP000634308">
    <property type="component" value="Unassembled WGS sequence"/>
</dbReference>
<accession>A0ABQ2RUP0</accession>
<reference evidence="3" key="1">
    <citation type="journal article" date="2019" name="Int. J. Syst. Evol. Microbiol.">
        <title>The Global Catalogue of Microorganisms (GCM) 10K type strain sequencing project: providing services to taxonomists for standard genome sequencing and annotation.</title>
        <authorList>
            <consortium name="The Broad Institute Genomics Platform"/>
            <consortium name="The Broad Institute Genome Sequencing Center for Infectious Disease"/>
            <person name="Wu L."/>
            <person name="Ma J."/>
        </authorList>
    </citation>
    <scope>NUCLEOTIDE SEQUENCE [LARGE SCALE GENOMIC DNA]</scope>
    <source>
        <strain evidence="3">JCM 31404</strain>
    </source>
</reference>
<comment type="caution">
    <text evidence="2">The sequence shown here is derived from an EMBL/GenBank/DDBJ whole genome shotgun (WGS) entry which is preliminary data.</text>
</comment>
<evidence type="ECO:0000313" key="2">
    <source>
        <dbReference type="EMBL" id="GGR61554.1"/>
    </source>
</evidence>